<dbReference type="EMBL" id="VULY01000018">
    <property type="protein sequence ID" value="MSR94111.1"/>
    <property type="molecule type" value="Genomic_DNA"/>
</dbReference>
<protein>
    <submittedName>
        <fullName evidence="1">ATP-binding protein</fullName>
    </submittedName>
</protein>
<dbReference type="PANTHER" id="PTHR42935">
    <property type="entry name" value="SLR0930 PROTEIN"/>
    <property type="match status" value="1"/>
</dbReference>
<evidence type="ECO:0000313" key="1">
    <source>
        <dbReference type="EMBL" id="MSR94111.1"/>
    </source>
</evidence>
<sequence length="434" mass="50259">MYKLVSKLIVYRNIGRDSLLFRLADLFHEFDTGEYVAEDLSGRILDLVHELLDLATVYGFDENLWHNYLAYLLAMTENPFTLVSEKTGAVDGSVNQFVQNDFSVFYQLMKFDFAPMEKALGLSCFSTIQNYRSVRKKDHSYNRNVSVRIQELSRSIACAKDEASFYHAVIDFYEKYGVGQFGMNKAFRISPYQNEGLLAPIVSTSNVTLDDLFGYDQQKEELKKNTEAFLTGQPANNVLLFGDAGTGKSTSIKALLNMYYPQGLRMIEIYKHEFQYLPEIISIIKGRNYKFIIYMDDLSFESAETEYKYLKAVIEGDLEIRPDNVLIYATSNRRHLIRETFSDRKEIDEDDIHRTDTMAERLSLSHRFGITIGYYKPGRQEFFHIVCELAKKNEKILLSKEELLHKADLWQMRHGTMSGRLAQQFIDYLSAEIS</sequence>
<name>A0A6N7USQ8_9FIRM</name>
<reference evidence="1 2" key="1">
    <citation type="submission" date="2019-08" db="EMBL/GenBank/DDBJ databases">
        <title>In-depth cultivation of the pig gut microbiome towards novel bacterial diversity and tailored functional studies.</title>
        <authorList>
            <person name="Wylensek D."/>
            <person name="Hitch T.C.A."/>
            <person name="Clavel T."/>
        </authorList>
    </citation>
    <scope>NUCLEOTIDE SEQUENCE [LARGE SCALE GENOMIC DNA]</scope>
    <source>
        <strain evidence="1 2">68-1-5</strain>
    </source>
</reference>
<keyword evidence="1" id="KW-0067">ATP-binding</keyword>
<proteinExistence type="predicted"/>
<evidence type="ECO:0000313" key="2">
    <source>
        <dbReference type="Proteomes" id="UP000434409"/>
    </source>
</evidence>
<dbReference type="Proteomes" id="UP000434409">
    <property type="component" value="Unassembled WGS sequence"/>
</dbReference>
<dbReference type="InterPro" id="IPR027417">
    <property type="entry name" value="P-loop_NTPase"/>
</dbReference>
<dbReference type="Pfam" id="PF05673">
    <property type="entry name" value="DUF815"/>
    <property type="match status" value="1"/>
</dbReference>
<keyword evidence="2" id="KW-1185">Reference proteome</keyword>
<dbReference type="GO" id="GO:0005524">
    <property type="term" value="F:ATP binding"/>
    <property type="evidence" value="ECO:0007669"/>
    <property type="project" value="UniProtKB-KW"/>
</dbReference>
<accession>A0A6N7USQ8</accession>
<organism evidence="1 2">
    <name type="scientific">Suipraeoptans intestinalis</name>
    <dbReference type="NCBI Taxonomy" id="2606628"/>
    <lineage>
        <taxon>Bacteria</taxon>
        <taxon>Bacillati</taxon>
        <taxon>Bacillota</taxon>
        <taxon>Clostridia</taxon>
        <taxon>Lachnospirales</taxon>
        <taxon>Lachnospiraceae</taxon>
        <taxon>Suipraeoptans</taxon>
    </lineage>
</organism>
<dbReference type="Gene3D" id="3.40.50.300">
    <property type="entry name" value="P-loop containing nucleotide triphosphate hydrolases"/>
    <property type="match status" value="1"/>
</dbReference>
<comment type="caution">
    <text evidence="1">The sequence shown here is derived from an EMBL/GenBank/DDBJ whole genome shotgun (WGS) entry which is preliminary data.</text>
</comment>
<dbReference type="PANTHER" id="PTHR42935:SF1">
    <property type="entry name" value="SLR0930 PROTEIN"/>
    <property type="match status" value="1"/>
</dbReference>
<gene>
    <name evidence="1" type="ORF">FYJ34_07530</name>
</gene>
<dbReference type="RefSeq" id="WP_154477520.1">
    <property type="nucleotide sequence ID" value="NZ_VULY01000018.1"/>
</dbReference>
<dbReference type="InterPro" id="IPR008533">
    <property type="entry name" value="DUF815"/>
</dbReference>
<dbReference type="SUPFAM" id="SSF52540">
    <property type="entry name" value="P-loop containing nucleoside triphosphate hydrolases"/>
    <property type="match status" value="1"/>
</dbReference>
<dbReference type="AlphaFoldDB" id="A0A6N7USQ8"/>
<keyword evidence="1" id="KW-0547">Nucleotide-binding</keyword>